<keyword evidence="3 5" id="KW-0808">Transferase</keyword>
<keyword evidence="2 5" id="KW-0032">Aminotransferase</keyword>
<dbReference type="EC" id="2.6.1.-" evidence="5"/>
<dbReference type="CDD" id="cd00609">
    <property type="entry name" value="AAT_like"/>
    <property type="match status" value="1"/>
</dbReference>
<dbReference type="InterPro" id="IPR015421">
    <property type="entry name" value="PyrdxlP-dep_Trfase_major"/>
</dbReference>
<keyword evidence="4" id="KW-0663">Pyridoxal phosphate</keyword>
<dbReference type="InterPro" id="IPR015424">
    <property type="entry name" value="PyrdxlP-dep_Trfase"/>
</dbReference>
<evidence type="ECO:0000256" key="1">
    <source>
        <dbReference type="ARBA" id="ARBA00001933"/>
    </source>
</evidence>
<dbReference type="SUPFAM" id="SSF53383">
    <property type="entry name" value="PLP-dependent transferases"/>
    <property type="match status" value="1"/>
</dbReference>
<dbReference type="PROSITE" id="PS00105">
    <property type="entry name" value="AA_TRANSFER_CLASS_1"/>
    <property type="match status" value="1"/>
</dbReference>
<dbReference type="Gene3D" id="3.40.640.10">
    <property type="entry name" value="Type I PLP-dependent aspartate aminotransferase-like (Major domain)"/>
    <property type="match status" value="1"/>
</dbReference>
<dbReference type="GO" id="GO:0030170">
    <property type="term" value="F:pyridoxal phosphate binding"/>
    <property type="evidence" value="ECO:0007669"/>
    <property type="project" value="InterPro"/>
</dbReference>
<comment type="similarity">
    <text evidence="5">Belongs to the class-I pyridoxal-phosphate-dependent aminotransferase family.</text>
</comment>
<dbReference type="Gene3D" id="3.90.1150.10">
    <property type="entry name" value="Aspartate Aminotransferase, domain 1"/>
    <property type="match status" value="1"/>
</dbReference>
<comment type="cofactor">
    <cofactor evidence="1 5">
        <name>pyridoxal 5'-phosphate</name>
        <dbReference type="ChEBI" id="CHEBI:597326"/>
    </cofactor>
</comment>
<feature type="domain" description="Aminotransferase class I/classII large" evidence="6">
    <location>
        <begin position="35"/>
        <end position="336"/>
    </location>
</feature>
<evidence type="ECO:0000256" key="3">
    <source>
        <dbReference type="ARBA" id="ARBA00022679"/>
    </source>
</evidence>
<gene>
    <name evidence="7" type="primary">hisC</name>
    <name evidence="7" type="ORF">PDBAIGND_00008</name>
</gene>
<accession>A0A7G9Z369</accession>
<reference evidence="7" key="1">
    <citation type="submission" date="2020-06" db="EMBL/GenBank/DDBJ databases">
        <title>Unique genomic features of the anaerobic methanotrophic archaea.</title>
        <authorList>
            <person name="Chadwick G.L."/>
            <person name="Skennerton C.T."/>
            <person name="Laso-Perez R."/>
            <person name="Leu A.O."/>
            <person name="Speth D.R."/>
            <person name="Yu H."/>
            <person name="Morgan-Lang C."/>
            <person name="Hatzenpichler R."/>
            <person name="Goudeau D."/>
            <person name="Malmstrom R."/>
            <person name="Brazelton W.J."/>
            <person name="Woyke T."/>
            <person name="Hallam S.J."/>
            <person name="Tyson G.W."/>
            <person name="Wegener G."/>
            <person name="Boetius A."/>
            <person name="Orphan V."/>
        </authorList>
    </citation>
    <scope>NUCLEOTIDE SEQUENCE</scope>
</reference>
<dbReference type="PANTHER" id="PTHR42885">
    <property type="entry name" value="HISTIDINOL-PHOSPHATE AMINOTRANSFERASE-RELATED"/>
    <property type="match status" value="1"/>
</dbReference>
<sequence length="343" mass="39511">MRDKIKKESSKKERIFLTQSYFKYPLPAEMLDELSEELKNINLYPSGGEYAKLRQVLAEYIGVKIENVLPTNGSDEVIEIISRAYKGEVLIPIPTFSQYEASADRGGLSKILINCLHDGVYSLNYSAQQLDKASLVWICNPNNPTGTRIPREKIVDILQKAKGMVVVDECNYEYLGESVVDLIDKYENLIISRSFSKNFGLAGLRLGFAISNPQNIKKLAIFCQYFRVNRMAEKAAGKVLKYLDYYQEVWGKMKKVRDKFVRQINELGFFAYNSKANFVLVEFKDKKETEKVWKYLKEKGIYTLAGWENEFSGLEDQFIRFTIGEASEMDRAVEVLSDYVKRK</sequence>
<dbReference type="InterPro" id="IPR004839">
    <property type="entry name" value="Aminotransferase_I/II_large"/>
</dbReference>
<dbReference type="AlphaFoldDB" id="A0A7G9Z369"/>
<evidence type="ECO:0000256" key="5">
    <source>
        <dbReference type="RuleBase" id="RU000481"/>
    </source>
</evidence>
<dbReference type="InterPro" id="IPR015422">
    <property type="entry name" value="PyrdxlP-dep_Trfase_small"/>
</dbReference>
<dbReference type="EMBL" id="MT631590">
    <property type="protein sequence ID" value="QNO54703.1"/>
    <property type="molecule type" value="Genomic_DNA"/>
</dbReference>
<protein>
    <recommendedName>
        <fullName evidence="5">Aminotransferase</fullName>
        <ecNumber evidence="5">2.6.1.-</ecNumber>
    </recommendedName>
</protein>
<dbReference type="GO" id="GO:0008483">
    <property type="term" value="F:transaminase activity"/>
    <property type="evidence" value="ECO:0007669"/>
    <property type="project" value="UniProtKB-KW"/>
</dbReference>
<dbReference type="InterPro" id="IPR004838">
    <property type="entry name" value="NHTrfase_class1_PyrdxlP-BS"/>
</dbReference>
<evidence type="ECO:0000256" key="2">
    <source>
        <dbReference type="ARBA" id="ARBA00022576"/>
    </source>
</evidence>
<name>A0A7G9Z369_9EURY</name>
<dbReference type="PANTHER" id="PTHR42885:SF2">
    <property type="entry name" value="HISTIDINOL-PHOSPHATE AMINOTRANSFERASE"/>
    <property type="match status" value="1"/>
</dbReference>
<evidence type="ECO:0000259" key="6">
    <source>
        <dbReference type="Pfam" id="PF00155"/>
    </source>
</evidence>
<proteinExistence type="inferred from homology"/>
<evidence type="ECO:0000313" key="7">
    <source>
        <dbReference type="EMBL" id="QNO54703.1"/>
    </source>
</evidence>
<evidence type="ECO:0000256" key="4">
    <source>
        <dbReference type="ARBA" id="ARBA00022898"/>
    </source>
</evidence>
<organism evidence="7">
    <name type="scientific">Candidatus Methanophaga sp. ANME-1 ERB7</name>
    <dbReference type="NCBI Taxonomy" id="2759913"/>
    <lineage>
        <taxon>Archaea</taxon>
        <taxon>Methanobacteriati</taxon>
        <taxon>Methanobacteriota</taxon>
        <taxon>Stenosarchaea group</taxon>
        <taxon>Methanomicrobia</taxon>
        <taxon>Candidatus Methanophagales</taxon>
        <taxon>Candidatus Methanophagaceae</taxon>
        <taxon>Candidatus Methanophaga</taxon>
    </lineage>
</organism>
<dbReference type="Pfam" id="PF00155">
    <property type="entry name" value="Aminotran_1_2"/>
    <property type="match status" value="1"/>
</dbReference>